<feature type="transmembrane region" description="Helical" evidence="1">
    <location>
        <begin position="119"/>
        <end position="147"/>
    </location>
</feature>
<proteinExistence type="predicted"/>
<gene>
    <name evidence="2" type="ORF">GTW09_11940</name>
</gene>
<reference evidence="2 3" key="1">
    <citation type="submission" date="2020-01" db="EMBL/GenBank/DDBJ databases">
        <title>Genomes of bacteria type strains.</title>
        <authorList>
            <person name="Chen J."/>
            <person name="Zhu S."/>
            <person name="Yang J."/>
        </authorList>
    </citation>
    <scope>NUCLEOTIDE SEQUENCE [LARGE SCALE GENOMIC DNA]</scope>
    <source>
        <strain evidence="2 3">LMG 22958</strain>
    </source>
</reference>
<evidence type="ECO:0000313" key="2">
    <source>
        <dbReference type="EMBL" id="NDW22237.1"/>
    </source>
</evidence>
<evidence type="ECO:0000313" key="3">
    <source>
        <dbReference type="Proteomes" id="UP000478837"/>
    </source>
</evidence>
<keyword evidence="1" id="KW-1133">Transmembrane helix</keyword>
<dbReference type="EMBL" id="JAAAWP010000007">
    <property type="protein sequence ID" value="NDW22237.1"/>
    <property type="molecule type" value="Genomic_DNA"/>
</dbReference>
<organism evidence="2 3">
    <name type="scientific">Alteromonas hispanica</name>
    <dbReference type="NCBI Taxonomy" id="315421"/>
    <lineage>
        <taxon>Bacteria</taxon>
        <taxon>Pseudomonadati</taxon>
        <taxon>Pseudomonadota</taxon>
        <taxon>Gammaproteobacteria</taxon>
        <taxon>Alteromonadales</taxon>
        <taxon>Alteromonadaceae</taxon>
        <taxon>Alteromonas/Salinimonas group</taxon>
        <taxon>Alteromonas</taxon>
    </lineage>
</organism>
<protein>
    <submittedName>
        <fullName evidence="2">Uncharacterized protein</fullName>
    </submittedName>
</protein>
<sequence length="172" mass="19101">MSELPDFRHAHFTVSDENPFRLTPPRDQANFDNVADASKRASSGRNASHPYPNPEYEDVFDALKNAVKQRTKQGTAFLSLFNSELMLIKRSLLITIVASMAVFVISMVCWVILNVGLSIALYSVNLSVFVIICILLCINVAAAILLFRLAKNASQLVSFERVIGLIKRSLLS</sequence>
<keyword evidence="1" id="KW-0472">Membrane</keyword>
<evidence type="ECO:0000256" key="1">
    <source>
        <dbReference type="SAM" id="Phobius"/>
    </source>
</evidence>
<dbReference type="AlphaFoldDB" id="A0A6L9MW07"/>
<comment type="caution">
    <text evidence="2">The sequence shown here is derived from an EMBL/GenBank/DDBJ whole genome shotgun (WGS) entry which is preliminary data.</text>
</comment>
<dbReference type="RefSeq" id="WP_163112070.1">
    <property type="nucleotide sequence ID" value="NZ_JAAAWP010000007.1"/>
</dbReference>
<dbReference type="Proteomes" id="UP000478837">
    <property type="component" value="Unassembled WGS sequence"/>
</dbReference>
<name>A0A6L9MW07_9ALTE</name>
<keyword evidence="1" id="KW-0812">Transmembrane</keyword>
<keyword evidence="3" id="KW-1185">Reference proteome</keyword>
<feature type="transmembrane region" description="Helical" evidence="1">
    <location>
        <begin position="92"/>
        <end position="113"/>
    </location>
</feature>
<accession>A0A6L9MW07</accession>